<dbReference type="Gene3D" id="3.40.850.10">
    <property type="entry name" value="Kinesin motor domain"/>
    <property type="match status" value="1"/>
</dbReference>
<dbReference type="PROSITE" id="PS50889">
    <property type="entry name" value="S4"/>
    <property type="match status" value="1"/>
</dbReference>
<dbReference type="OrthoDB" id="3176171at2759"/>
<dbReference type="Pfam" id="PF00498">
    <property type="entry name" value="FHA"/>
    <property type="match status" value="1"/>
</dbReference>
<evidence type="ECO:0000256" key="6">
    <source>
        <dbReference type="PROSITE-ProRule" id="PRU00283"/>
    </source>
</evidence>
<dbReference type="Pfam" id="PF00225">
    <property type="entry name" value="Kinesin"/>
    <property type="match status" value="1"/>
</dbReference>
<evidence type="ECO:0000256" key="2">
    <source>
        <dbReference type="ARBA" id="ARBA00022840"/>
    </source>
</evidence>
<sequence length="831" mass="94556">MMDSKLMRKVTRNLLTAVMLISDLLENAWKGYNCTLFAYGQTGSGKSYTIMGYEPNLGLVPQVCSNLFTQINNRGKSDVSYEVTFSMLEIYNEEVRDLLSLERGKVKRSLTLRERHDRTGFFADGLTVRPVADYQAIKASLAEGDRNRSLAATRMNETSSRAHTIVTVQLRQNFPGNITKFAAINLVDLAGSERQSQTGAIGDRFKESTNINKSLTSLGNVLEALVKKQAGKKVHVNFRDSKLTMLLKNALGGNSKATMVATISPAQENYEQTLSTLRYADRTKRIKNQAHVNQAATDQLVKELLQEKERLLYELEMSRKQAAAGLSSEALTKAKLEYEEQINRYKQEMEDLQTSWAERLSREQEAKQKRIDELEAEEKQKDRVPYLWNLNEDLSLCAKIIHFLPEGKVRLVGNTKAEPAADIVLSGPGYYQQHAVIKFVDGKMSITPQQGKVCVNGKEVKEKKSLHHNDRVCFEDRAIFVINDPRKVAKFKKEGKKLESISYEFAQKELSRQFVESIEGDETLKHEVLSILPLVRDATAIAEDLSKGYKFEVVIVSPLARGLSEGRNEIYIKMMDQNTGNVYMWGTEKFVKRQGVMMDQYGRYISEGEHVLNEYSELEDPYYEPPETECLLGIAVIPLLALSMMVPYKDTLVMLNYEAERVGSLEVQITPCDAEGNEDHDYDIDEPTDLTWCKFAFFDHNQPYLCEPKSGINPVYDLNQMISIVNANHLFQDYVVNQDLSIEIWGYQDIERSTASRVNPSARSKYKSDMIESYRKENILLKNCLIEIEDILSSRPRSCESCGDERLKAVRDELDKLRTNLADKNSWAIDL</sequence>
<keyword evidence="4 6" id="KW-0505">Motor protein</keyword>
<dbReference type="InterPro" id="IPR027417">
    <property type="entry name" value="P-loop_NTPase"/>
</dbReference>
<comment type="caution">
    <text evidence="9">The sequence shown here is derived from an EMBL/GenBank/DDBJ whole genome shotgun (WGS) entry which is preliminary data.</text>
</comment>
<dbReference type="SMART" id="SM00129">
    <property type="entry name" value="KISc"/>
    <property type="match status" value="1"/>
</dbReference>
<dbReference type="EMBL" id="VXIV02000063">
    <property type="protein sequence ID" value="KAF6041292.1"/>
    <property type="molecule type" value="Genomic_DNA"/>
</dbReference>
<evidence type="ECO:0000256" key="1">
    <source>
        <dbReference type="ARBA" id="ARBA00022741"/>
    </source>
</evidence>
<keyword evidence="10" id="KW-1185">Reference proteome</keyword>
<feature type="binding site" evidence="6">
    <location>
        <begin position="40"/>
        <end position="47"/>
    </location>
    <ligand>
        <name>ATP</name>
        <dbReference type="ChEBI" id="CHEBI:30616"/>
    </ligand>
</feature>
<dbReference type="GO" id="GO:0005524">
    <property type="term" value="F:ATP binding"/>
    <property type="evidence" value="ECO:0007669"/>
    <property type="project" value="UniProtKB-UniRule"/>
</dbReference>
<dbReference type="Proteomes" id="UP000593567">
    <property type="component" value="Unassembled WGS sequence"/>
</dbReference>
<keyword evidence="5" id="KW-0694">RNA-binding</keyword>
<dbReference type="InterPro" id="IPR036961">
    <property type="entry name" value="Kinesin_motor_dom_sf"/>
</dbReference>
<dbReference type="AlphaFoldDB" id="A0A7J7KSY2"/>
<evidence type="ECO:0000256" key="7">
    <source>
        <dbReference type="SAM" id="Coils"/>
    </source>
</evidence>
<dbReference type="GO" id="GO:0007018">
    <property type="term" value="P:microtubule-based movement"/>
    <property type="evidence" value="ECO:0007669"/>
    <property type="project" value="InterPro"/>
</dbReference>
<keyword evidence="1 6" id="KW-0547">Nucleotide-binding</keyword>
<dbReference type="InterPro" id="IPR001752">
    <property type="entry name" value="Kinesin_motor_dom"/>
</dbReference>
<dbReference type="GO" id="GO:0003723">
    <property type="term" value="F:RNA binding"/>
    <property type="evidence" value="ECO:0007669"/>
    <property type="project" value="UniProtKB-KW"/>
</dbReference>
<gene>
    <name evidence="9" type="ORF">EB796_000454</name>
</gene>
<dbReference type="GO" id="GO:0003777">
    <property type="term" value="F:microtubule motor activity"/>
    <property type="evidence" value="ECO:0007669"/>
    <property type="project" value="InterPro"/>
</dbReference>
<feature type="domain" description="Kinesin motor" evidence="8">
    <location>
        <begin position="1"/>
        <end position="286"/>
    </location>
</feature>
<name>A0A7J7KSY2_BUGNE</name>
<dbReference type="SUPFAM" id="SSF52540">
    <property type="entry name" value="P-loop containing nucleoside triphosphate hydrolases"/>
    <property type="match status" value="1"/>
</dbReference>
<evidence type="ECO:0000256" key="3">
    <source>
        <dbReference type="ARBA" id="ARBA00023054"/>
    </source>
</evidence>
<dbReference type="PRINTS" id="PR00380">
    <property type="entry name" value="KINESINHEAVY"/>
</dbReference>
<evidence type="ECO:0000256" key="5">
    <source>
        <dbReference type="PROSITE-ProRule" id="PRU00182"/>
    </source>
</evidence>
<feature type="coiled-coil region" evidence="7">
    <location>
        <begin position="301"/>
        <end position="384"/>
    </location>
</feature>
<keyword evidence="2 6" id="KW-0067">ATP-binding</keyword>
<dbReference type="Gene3D" id="2.60.200.20">
    <property type="match status" value="1"/>
</dbReference>
<keyword evidence="3 7" id="KW-0175">Coiled coil</keyword>
<dbReference type="PROSITE" id="PS50067">
    <property type="entry name" value="KINESIN_MOTOR_2"/>
    <property type="match status" value="1"/>
</dbReference>
<evidence type="ECO:0000313" key="9">
    <source>
        <dbReference type="EMBL" id="KAF6041292.1"/>
    </source>
</evidence>
<evidence type="ECO:0000313" key="10">
    <source>
        <dbReference type="Proteomes" id="UP000593567"/>
    </source>
</evidence>
<protein>
    <recommendedName>
        <fullName evidence="8">Kinesin motor domain-containing protein</fullName>
    </recommendedName>
</protein>
<proteinExistence type="inferred from homology"/>
<organism evidence="9 10">
    <name type="scientific">Bugula neritina</name>
    <name type="common">Brown bryozoan</name>
    <name type="synonym">Sertularia neritina</name>
    <dbReference type="NCBI Taxonomy" id="10212"/>
    <lineage>
        <taxon>Eukaryota</taxon>
        <taxon>Metazoa</taxon>
        <taxon>Spiralia</taxon>
        <taxon>Lophotrochozoa</taxon>
        <taxon>Bryozoa</taxon>
        <taxon>Gymnolaemata</taxon>
        <taxon>Cheilostomatida</taxon>
        <taxon>Flustrina</taxon>
        <taxon>Buguloidea</taxon>
        <taxon>Bugulidae</taxon>
        <taxon>Bugula</taxon>
    </lineage>
</organism>
<dbReference type="PANTHER" id="PTHR47117">
    <property type="entry name" value="STAR-RELATED LIPID TRANSFER PROTEIN 9"/>
    <property type="match status" value="1"/>
</dbReference>
<dbReference type="InterPro" id="IPR008984">
    <property type="entry name" value="SMAD_FHA_dom_sf"/>
</dbReference>
<dbReference type="SUPFAM" id="SSF49879">
    <property type="entry name" value="SMAD/FHA domain"/>
    <property type="match status" value="1"/>
</dbReference>
<dbReference type="InterPro" id="IPR000253">
    <property type="entry name" value="FHA_dom"/>
</dbReference>
<dbReference type="GO" id="GO:0008017">
    <property type="term" value="F:microtubule binding"/>
    <property type="evidence" value="ECO:0007669"/>
    <property type="project" value="InterPro"/>
</dbReference>
<comment type="similarity">
    <text evidence="6">Belongs to the TRAFAC class myosin-kinesin ATPase superfamily. Kinesin family.</text>
</comment>
<evidence type="ECO:0000256" key="4">
    <source>
        <dbReference type="ARBA" id="ARBA00023175"/>
    </source>
</evidence>
<evidence type="ECO:0000259" key="8">
    <source>
        <dbReference type="PROSITE" id="PS50067"/>
    </source>
</evidence>
<accession>A0A7J7KSY2</accession>
<dbReference type="FunFam" id="2.60.200.20:FF:000034">
    <property type="entry name" value="kinesin-like protein KIF28P"/>
    <property type="match status" value="1"/>
</dbReference>
<reference evidence="9" key="1">
    <citation type="submission" date="2020-06" db="EMBL/GenBank/DDBJ databases">
        <title>Draft genome of Bugula neritina, a colonial animal packing powerful symbionts and potential medicines.</title>
        <authorList>
            <person name="Rayko M."/>
        </authorList>
    </citation>
    <scope>NUCLEOTIDE SEQUENCE [LARGE SCALE GENOMIC DNA]</scope>
    <source>
        <strain evidence="9">Kwan_BN1</strain>
    </source>
</reference>